<feature type="domain" description="DNA-binding protein H-NS-like C-terminal" evidence="6">
    <location>
        <begin position="73"/>
        <end position="113"/>
    </location>
</feature>
<evidence type="ECO:0000256" key="4">
    <source>
        <dbReference type="ARBA" id="ARBA00023125"/>
    </source>
</evidence>
<gene>
    <name evidence="7" type="ORF">CBA19CS42_17285</name>
</gene>
<dbReference type="GO" id="GO:0003677">
    <property type="term" value="F:DNA binding"/>
    <property type="evidence" value="ECO:0007669"/>
    <property type="project" value="UniProtKB-KW"/>
</dbReference>
<organism evidence="7 8">
    <name type="scientific">Caballeronia novacaledonica</name>
    <dbReference type="NCBI Taxonomy" id="1544861"/>
    <lineage>
        <taxon>Bacteria</taxon>
        <taxon>Pseudomonadati</taxon>
        <taxon>Pseudomonadota</taxon>
        <taxon>Betaproteobacteria</taxon>
        <taxon>Burkholderiales</taxon>
        <taxon>Burkholderiaceae</taxon>
        <taxon>Caballeronia</taxon>
    </lineage>
</organism>
<dbReference type="Gene3D" id="4.10.430.30">
    <property type="match status" value="2"/>
</dbReference>
<proteinExistence type="inferred from homology"/>
<keyword evidence="4" id="KW-0238">DNA-binding</keyword>
<dbReference type="SUPFAM" id="SSF81273">
    <property type="entry name" value="H-NS histone-like proteins"/>
    <property type="match status" value="2"/>
</dbReference>
<name>A0AA37MHA6_9BURK</name>
<evidence type="ECO:0000256" key="5">
    <source>
        <dbReference type="SAM" id="MobiDB-lite"/>
    </source>
</evidence>
<comment type="subcellular location">
    <subcellularLocation>
        <location evidence="1">Cytoplasm</location>
        <location evidence="1">Nucleoid</location>
    </subcellularLocation>
</comment>
<dbReference type="PANTHER" id="PTHR38097">
    <property type="match status" value="1"/>
</dbReference>
<feature type="region of interest" description="Disordered" evidence="5">
    <location>
        <begin position="179"/>
        <end position="271"/>
    </location>
</feature>
<evidence type="ECO:0000256" key="2">
    <source>
        <dbReference type="ARBA" id="ARBA00010610"/>
    </source>
</evidence>
<comment type="caution">
    <text evidence="7">The sequence shown here is derived from an EMBL/GenBank/DDBJ whole genome shotgun (WGS) entry which is preliminary data.</text>
</comment>
<dbReference type="SMART" id="SM00528">
    <property type="entry name" value="HNS"/>
    <property type="match status" value="2"/>
</dbReference>
<feature type="compositionally biased region" description="Polar residues" evidence="5">
    <location>
        <begin position="117"/>
        <end position="131"/>
    </location>
</feature>
<dbReference type="AlphaFoldDB" id="A0AA37MHA6"/>
<dbReference type="PANTHER" id="PTHR38097:SF2">
    <property type="entry name" value="DNA-BINDING PROTEIN STPA"/>
    <property type="match status" value="1"/>
</dbReference>
<dbReference type="GO" id="GO:0009295">
    <property type="term" value="C:nucleoid"/>
    <property type="evidence" value="ECO:0007669"/>
    <property type="project" value="UniProtKB-SubCell"/>
</dbReference>
<evidence type="ECO:0000256" key="3">
    <source>
        <dbReference type="ARBA" id="ARBA00022490"/>
    </source>
</evidence>
<dbReference type="Proteomes" id="UP001055111">
    <property type="component" value="Unassembled WGS sequence"/>
</dbReference>
<dbReference type="RefSeq" id="WP_238212887.1">
    <property type="nucleotide sequence ID" value="NZ_BPUS01000006.1"/>
</dbReference>
<evidence type="ECO:0000259" key="6">
    <source>
        <dbReference type="SMART" id="SM00528"/>
    </source>
</evidence>
<feature type="region of interest" description="Disordered" evidence="5">
    <location>
        <begin position="114"/>
        <end position="141"/>
    </location>
</feature>
<accession>A0AA37MHA6</accession>
<evidence type="ECO:0000256" key="1">
    <source>
        <dbReference type="ARBA" id="ARBA00004453"/>
    </source>
</evidence>
<dbReference type="Pfam" id="PF00816">
    <property type="entry name" value="Histone_HNS"/>
    <property type="match status" value="2"/>
</dbReference>
<feature type="domain" description="DNA-binding protein H-NS-like C-terminal" evidence="6">
    <location>
        <begin position="137"/>
        <end position="177"/>
    </location>
</feature>
<protein>
    <submittedName>
        <fullName evidence="7">H-NS histone family protein</fullName>
    </submittedName>
</protein>
<evidence type="ECO:0000313" key="8">
    <source>
        <dbReference type="Proteomes" id="UP001055111"/>
    </source>
</evidence>
<sequence length="271" mass="28224">MTTLENIQARMKKLQAQAETILAKQAQAAVDQIRELMLKHGLTTADIEARAKAKRDAKANGRVAVGRGSKAPIATKGKLPAKYLNPKTGETWSGHARPPAWIKDVKDRTKFLINGAGPTSSAKAVRTTSGKTPVHKVQSKAALPAKYRDPKSGLTWSGRGPAPAWLASAKDRTKFLIESAPAASSDSPATSKSTKLKATSKASAAGKKVGAKKVAATKEPAGVKKAAKKASAKVTVTAKKASARKTTSRKITPATTAATMPTPEAATTVSA</sequence>
<comment type="similarity">
    <text evidence="2">Belongs to the histone-like protein H-NS family.</text>
</comment>
<dbReference type="InterPro" id="IPR027444">
    <property type="entry name" value="H-NS_C_dom"/>
</dbReference>
<evidence type="ECO:0000313" key="7">
    <source>
        <dbReference type="EMBL" id="GJH26295.1"/>
    </source>
</evidence>
<reference evidence="7" key="1">
    <citation type="submission" date="2022-09" db="EMBL/GenBank/DDBJ databases">
        <title>Isolation and characterization of 3-chlorobenzoate degrading bacteria from soils in Shizuoka.</title>
        <authorList>
            <person name="Ifat A."/>
            <person name="Ogawa N."/>
            <person name="Kimbara K."/>
            <person name="Moriuchi R."/>
            <person name="Dohra H."/>
            <person name="Shintani M."/>
        </authorList>
    </citation>
    <scope>NUCLEOTIDE SEQUENCE</scope>
    <source>
        <strain evidence="7">19CS4-2</strain>
    </source>
</reference>
<feature type="compositionally biased region" description="Low complexity" evidence="5">
    <location>
        <begin position="179"/>
        <end position="218"/>
    </location>
</feature>
<feature type="compositionally biased region" description="Low complexity" evidence="5">
    <location>
        <begin position="249"/>
        <end position="271"/>
    </location>
</feature>
<dbReference type="EMBL" id="BPUS01000006">
    <property type="protein sequence ID" value="GJH26295.1"/>
    <property type="molecule type" value="Genomic_DNA"/>
</dbReference>
<keyword evidence="3" id="KW-0963">Cytoplasm</keyword>